<dbReference type="AlphaFoldDB" id="A0A4Q7DJA5"/>
<reference evidence="1 2" key="1">
    <citation type="submission" date="2018-10" db="EMBL/GenBank/DDBJ databases">
        <title>An updated phylogeny of the Alphaproteobacteria reveals that the parasitic Rickettsiales and Holosporales have independent origins.</title>
        <authorList>
            <person name="Munoz-Gomez S.A."/>
            <person name="Hess S."/>
            <person name="Burger G."/>
            <person name="Lang B.F."/>
            <person name="Susko E."/>
            <person name="Slamovits C.H."/>
            <person name="Roger A.J."/>
        </authorList>
    </citation>
    <scope>NUCLEOTIDE SEQUENCE [LARGE SCALE GENOMIC DNA]</scope>
    <source>
        <strain evidence="1">HOLO01</strain>
    </source>
</reference>
<evidence type="ECO:0000313" key="2">
    <source>
        <dbReference type="Proteomes" id="UP000293550"/>
    </source>
</evidence>
<comment type="caution">
    <text evidence="1">The sequence shown here is derived from an EMBL/GenBank/DDBJ whole genome shotgun (WGS) entry which is preliminary data.</text>
</comment>
<keyword evidence="2" id="KW-1185">Reference proteome</keyword>
<dbReference type="GO" id="GO:0008832">
    <property type="term" value="F:dGTPase activity"/>
    <property type="evidence" value="ECO:0007669"/>
    <property type="project" value="TreeGrafter"/>
</dbReference>
<name>A0A4Q7DJA5_9PROT</name>
<proteinExistence type="predicted"/>
<dbReference type="InterPro" id="IPR050135">
    <property type="entry name" value="dGTPase-like"/>
</dbReference>
<dbReference type="PANTHER" id="PTHR11373">
    <property type="entry name" value="DEOXYNUCLEOSIDE TRIPHOSPHATE TRIPHOSPHOHYDROLASE"/>
    <property type="match status" value="1"/>
</dbReference>
<dbReference type="PANTHER" id="PTHR11373:SF4">
    <property type="entry name" value="DEOXYNUCLEOSIDE TRIPHOSPHATE TRIPHOSPHOHYDROLASE SAMHD1"/>
    <property type="match status" value="1"/>
</dbReference>
<protein>
    <submittedName>
        <fullName evidence="1">Phosphohydrolase</fullName>
    </submittedName>
</protein>
<dbReference type="GO" id="GO:0006203">
    <property type="term" value="P:dGTP catabolic process"/>
    <property type="evidence" value="ECO:0007669"/>
    <property type="project" value="TreeGrafter"/>
</dbReference>
<evidence type="ECO:0000313" key="1">
    <source>
        <dbReference type="EMBL" id="RZI46388.1"/>
    </source>
</evidence>
<dbReference type="Proteomes" id="UP000293550">
    <property type="component" value="Unassembled WGS sequence"/>
</dbReference>
<dbReference type="EMBL" id="SCFB01000004">
    <property type="protein sequence ID" value="RZI46388.1"/>
    <property type="molecule type" value="Genomic_DNA"/>
</dbReference>
<keyword evidence="1" id="KW-0378">Hydrolase</keyword>
<organism evidence="1 2">
    <name type="scientific">Candidatus Finniella inopinata</name>
    <dbReference type="NCBI Taxonomy" id="1696036"/>
    <lineage>
        <taxon>Bacteria</taxon>
        <taxon>Pseudomonadati</taxon>
        <taxon>Pseudomonadota</taxon>
        <taxon>Alphaproteobacteria</taxon>
        <taxon>Holosporales</taxon>
        <taxon>Candidatus Paracaedibacteraceae</taxon>
        <taxon>Candidatus Finniella</taxon>
    </lineage>
</organism>
<sequence length="360" mass="41458">MQTRLIVFCVAIVGLLSGCCTKKDVSVQNKIDVIWGTEVVDHPLIQDLIESPVMQRIKDVDQSGPTRYFGFVPAYSRFDHCVGVWALLKRFKCSFPEQVAGLLHDASHTAFSHLGDHIFSTPETDTSYQDTIHLWFLKQMNLESVLKPYGLSVGQVDPDYPGYKGLEQPLPDLCADRIEYNLHTGLLFKLITQQEVVEILNDLRFEGGIWFFTNQQSAKKLADLSLYFTEQTWGSAWNFVFNHYFTEIMKRAFKFGIVNSDQMHFGTDLKIMDILLKTTDPFIQRRIEACRHIHNSFKLAENGQRHDLYVQPKFRGVNPWVQVGQKLHRLTDLDFQFSRDFHGVKNRCKKGYAIVLSVKG</sequence>
<dbReference type="PROSITE" id="PS51257">
    <property type="entry name" value="PROKAR_LIPOPROTEIN"/>
    <property type="match status" value="1"/>
</dbReference>
<dbReference type="Gene3D" id="1.10.3210.10">
    <property type="entry name" value="Hypothetical protein af1432"/>
    <property type="match status" value="1"/>
</dbReference>
<accession>A0A4Q7DJA5</accession>
<dbReference type="SUPFAM" id="SSF109604">
    <property type="entry name" value="HD-domain/PDEase-like"/>
    <property type="match status" value="1"/>
</dbReference>
<dbReference type="OrthoDB" id="9803619at2"/>
<gene>
    <name evidence="1" type="ORF">EQU50_02010</name>
</gene>
<dbReference type="RefSeq" id="WP_130153496.1">
    <property type="nucleotide sequence ID" value="NZ_SCFB01000004.1"/>
</dbReference>